<evidence type="ECO:0000313" key="4">
    <source>
        <dbReference type="Proteomes" id="UP000199433"/>
    </source>
</evidence>
<dbReference type="STRING" id="426701.SAMN04488098_10518"/>
<feature type="domain" description="AAA+ ATPase" evidence="2">
    <location>
        <begin position="11"/>
        <end position="232"/>
    </location>
</feature>
<dbReference type="GO" id="GO:0005524">
    <property type="term" value="F:ATP binding"/>
    <property type="evidence" value="ECO:0007669"/>
    <property type="project" value="InterPro"/>
</dbReference>
<comment type="similarity">
    <text evidence="1">Belongs to the arsA ATPase family.</text>
</comment>
<dbReference type="PIRSF" id="PIRSF001327">
    <property type="entry name" value="Arsenical_pump-driving_ATPase"/>
    <property type="match status" value="1"/>
</dbReference>
<dbReference type="InterPro" id="IPR016300">
    <property type="entry name" value="ATPase_ArsA/GET3"/>
</dbReference>
<dbReference type="Proteomes" id="UP000199433">
    <property type="component" value="Unassembled WGS sequence"/>
</dbReference>
<gene>
    <name evidence="3" type="ORF">SAMN04488098_10518</name>
</gene>
<dbReference type="RefSeq" id="WP_091268366.1">
    <property type="nucleotide sequence ID" value="NZ_FNFK01000051.1"/>
</dbReference>
<dbReference type="InterPro" id="IPR025723">
    <property type="entry name" value="ArsA/GET3_ATPase-like"/>
</dbReference>
<dbReference type="NCBIfam" id="TIGR00345">
    <property type="entry name" value="GET3_arsA_TRC40"/>
    <property type="match status" value="1"/>
</dbReference>
<dbReference type="NCBIfam" id="TIGR04291">
    <property type="entry name" value="arsen_driv_ArsA"/>
    <property type="match status" value="1"/>
</dbReference>
<accession>A0A1G9DXX7</accession>
<keyword evidence="4" id="KW-1185">Reference proteome</keyword>
<name>A0A1G9DXX7_9LACT</name>
<evidence type="ECO:0000313" key="3">
    <source>
        <dbReference type="EMBL" id="SDK68708.1"/>
    </source>
</evidence>
<dbReference type="GO" id="GO:0015446">
    <property type="term" value="F:ATPase-coupled arsenite transmembrane transporter activity"/>
    <property type="evidence" value="ECO:0007669"/>
    <property type="project" value="InterPro"/>
</dbReference>
<reference evidence="4" key="1">
    <citation type="submission" date="2016-10" db="EMBL/GenBank/DDBJ databases">
        <authorList>
            <person name="Varghese N."/>
            <person name="Submissions S."/>
        </authorList>
    </citation>
    <scope>NUCLEOTIDE SEQUENCE [LARGE SCALE GENOMIC DNA]</scope>
    <source>
        <strain evidence="4">DSM 19181</strain>
    </source>
</reference>
<dbReference type="SMART" id="SM00382">
    <property type="entry name" value="AAA"/>
    <property type="match status" value="2"/>
</dbReference>
<dbReference type="Pfam" id="PF02374">
    <property type="entry name" value="ArsA_ATPase"/>
    <property type="match status" value="3"/>
</dbReference>
<dbReference type="AlphaFoldDB" id="A0A1G9DXX7"/>
<dbReference type="GO" id="GO:0016887">
    <property type="term" value="F:ATP hydrolysis activity"/>
    <property type="evidence" value="ECO:0007669"/>
    <property type="project" value="InterPro"/>
</dbReference>
<dbReference type="Gene3D" id="3.40.50.300">
    <property type="entry name" value="P-loop containing nucleotide triphosphate hydrolases"/>
    <property type="match status" value="2"/>
</dbReference>
<dbReference type="OrthoDB" id="9780677at2"/>
<dbReference type="PANTHER" id="PTHR10803">
    <property type="entry name" value="ARSENICAL PUMP-DRIVING ATPASE ARSENITE-TRANSLOCATING ATPASE"/>
    <property type="match status" value="1"/>
</dbReference>
<dbReference type="InterPro" id="IPR027417">
    <property type="entry name" value="P-loop_NTPase"/>
</dbReference>
<dbReference type="InterPro" id="IPR027541">
    <property type="entry name" value="Ars_ATPase"/>
</dbReference>
<protein>
    <submittedName>
        <fullName evidence="3">Arsenite-transporting ATPase</fullName>
    </submittedName>
</protein>
<feature type="domain" description="AAA+ ATPase" evidence="2">
    <location>
        <begin position="324"/>
        <end position="527"/>
    </location>
</feature>
<evidence type="ECO:0000256" key="1">
    <source>
        <dbReference type="ARBA" id="ARBA00011040"/>
    </source>
</evidence>
<dbReference type="CDD" id="cd02035">
    <property type="entry name" value="ArsA"/>
    <property type="match status" value="2"/>
</dbReference>
<evidence type="ECO:0000259" key="2">
    <source>
        <dbReference type="SMART" id="SM00382"/>
    </source>
</evidence>
<dbReference type="InterPro" id="IPR003593">
    <property type="entry name" value="AAA+_ATPase"/>
</dbReference>
<dbReference type="PANTHER" id="PTHR10803:SF3">
    <property type="entry name" value="ATPASE GET3"/>
    <property type="match status" value="1"/>
</dbReference>
<dbReference type="EMBL" id="FNFK01000051">
    <property type="protein sequence ID" value="SDK68708.1"/>
    <property type="molecule type" value="Genomic_DNA"/>
</dbReference>
<organism evidence="3 4">
    <name type="scientific">Alkalibacterium thalassium</name>
    <dbReference type="NCBI Taxonomy" id="426701"/>
    <lineage>
        <taxon>Bacteria</taxon>
        <taxon>Bacillati</taxon>
        <taxon>Bacillota</taxon>
        <taxon>Bacilli</taxon>
        <taxon>Lactobacillales</taxon>
        <taxon>Carnobacteriaceae</taxon>
        <taxon>Alkalibacterium</taxon>
    </lineage>
</organism>
<dbReference type="SUPFAM" id="SSF52540">
    <property type="entry name" value="P-loop containing nucleoside triphosphate hydrolases"/>
    <property type="match status" value="2"/>
</dbReference>
<proteinExistence type="inferred from homology"/>
<sequence>MEIFNPKKHINTKYLFYTGKGGVGKTTAASATAIQLANDGFKVVLVSTDPASNLQDVFERELDDNGTEIEEIPGLTVANFDPVSAAEEYKESIVGPYRGILPDAAVQNMEEQLSGSCTTEIASFDQFAKFLTSPDISDQYDYIIFDTAPTGHTLRLLQLPSAWTNFFDENTTGTSCMGQLSGLDEERESYSLAVETLANAEMTTLLLVTRPQEGPLVEANRASEELRALGVENQKLIVNGLLVHPTDTISQTYYDIQQEALSEMPENLKNLPTFEIPLRPYNLASIESIGLLLSEEQPEIKHEEVQAQEFPRLQTVIDDLYNTNKRVVFTMGKGGVGKTTIAASIAKGLVEKGKKVHLTTTDPAAHLNYIVHESDTLGVSHIDEKKELELYQNEVLAKASELMSEEDLAYVEEDLNSPCTEEIAVFRKFAEIVSMTEADVVVIDTAPTGHTLLLLESSQSYAKEVERTSGEIPESITRLLPILQDHNQTEVVMVTLPENTPVYESIRLQEDLNRAGIAHTWWVVNNSLLSTGTTNETLLARAKSEEEWIQRVDGLSNGHFAVIDWSPFELKEDVLATIV</sequence>